<evidence type="ECO:0000313" key="2">
    <source>
        <dbReference type="Proteomes" id="UP001157961"/>
    </source>
</evidence>
<protein>
    <submittedName>
        <fullName evidence="1">Uncharacterized conserved protein, DUF1501 family</fullName>
    </submittedName>
</protein>
<dbReference type="Proteomes" id="UP001157961">
    <property type="component" value="Unassembled WGS sequence"/>
</dbReference>
<dbReference type="PANTHER" id="PTHR43737:SF1">
    <property type="entry name" value="DUF1501 DOMAIN-CONTAINING PROTEIN"/>
    <property type="match status" value="1"/>
</dbReference>
<organism evidence="1 2">
    <name type="scientific">Shimia sagamensis</name>
    <dbReference type="NCBI Taxonomy" id="1566352"/>
    <lineage>
        <taxon>Bacteria</taxon>
        <taxon>Pseudomonadati</taxon>
        <taxon>Pseudomonadota</taxon>
        <taxon>Alphaproteobacteria</taxon>
        <taxon>Rhodobacterales</taxon>
        <taxon>Roseobacteraceae</taxon>
    </lineage>
</organism>
<dbReference type="InterPro" id="IPR006311">
    <property type="entry name" value="TAT_signal"/>
</dbReference>
<proteinExistence type="predicted"/>
<comment type="caution">
    <text evidence="1">The sequence shown here is derived from an EMBL/GenBank/DDBJ whole genome shotgun (WGS) entry which is preliminary data.</text>
</comment>
<dbReference type="Pfam" id="PF07394">
    <property type="entry name" value="DUF1501"/>
    <property type="match status" value="1"/>
</dbReference>
<gene>
    <name evidence="1" type="ORF">SAMN06265373_102728</name>
</gene>
<evidence type="ECO:0000313" key="1">
    <source>
        <dbReference type="EMBL" id="SMP14717.1"/>
    </source>
</evidence>
<dbReference type="PROSITE" id="PS51318">
    <property type="entry name" value="TAT"/>
    <property type="match status" value="1"/>
</dbReference>
<accession>A0ABY1NQ59</accession>
<dbReference type="RefSeq" id="WP_283425444.1">
    <property type="nucleotide sequence ID" value="NZ_FXTY01000002.1"/>
</dbReference>
<reference evidence="1 2" key="1">
    <citation type="submission" date="2017-05" db="EMBL/GenBank/DDBJ databases">
        <authorList>
            <person name="Varghese N."/>
            <person name="Submissions S."/>
        </authorList>
    </citation>
    <scope>NUCLEOTIDE SEQUENCE [LARGE SCALE GENOMIC DNA]</scope>
    <source>
        <strain evidence="1 2">DSM 29734</strain>
    </source>
</reference>
<name>A0ABY1NQ59_9RHOB</name>
<keyword evidence="2" id="KW-1185">Reference proteome</keyword>
<sequence>MGKIVMDRRGFLGRGLAVGCSLAASPVMTPVSFASTGGENRLVVIILRGGLDGLDLLQPDDAGLRLLRPTLAARAPSGMEVSGGMMLHAAAKPLWPMWQAGELAFVQGVSTPYRNKRSHFDGQDLLEAGTAQMPTGATRDGWLNRMLQNMPGSQMTTAYAVGADPMLLSQGAAEVETWSPDVGFVLSSQGARLLEMTMERDPAMALAMQKAMTLAGEGGGGVLEMADSGMMMDELETMMDAQMSPQGRGKAKAHLRVAEFAAEQLRDTARVACFSIGGWDTHAAQARTLKAPLKNLSDSLLALKVGLGETVWGRTTVLAMTEFGRTVAENGTKGTDHGTGGMMVMAGGAIRGQAVHGRLAGLEEVDLFQGRDLMPTDDVRRYAAWAIRESFGLDRAALETVVFPGMQLGDAPGLLA</sequence>
<dbReference type="PANTHER" id="PTHR43737">
    <property type="entry name" value="BLL7424 PROTEIN"/>
    <property type="match status" value="1"/>
</dbReference>
<dbReference type="EMBL" id="FXTY01000002">
    <property type="protein sequence ID" value="SMP14717.1"/>
    <property type="molecule type" value="Genomic_DNA"/>
</dbReference>
<dbReference type="InterPro" id="IPR010869">
    <property type="entry name" value="DUF1501"/>
</dbReference>